<evidence type="ECO:0000256" key="2">
    <source>
        <dbReference type="ARBA" id="ARBA00022840"/>
    </source>
</evidence>
<dbReference type="GO" id="GO:0016887">
    <property type="term" value="F:ATP hydrolysis activity"/>
    <property type="evidence" value="ECO:0007669"/>
    <property type="project" value="InterPro"/>
</dbReference>
<protein>
    <submittedName>
        <fullName evidence="4">ABC-2 type transport system ATP-binding protein</fullName>
    </submittedName>
</protein>
<dbReference type="Gene3D" id="3.40.50.300">
    <property type="entry name" value="P-loop containing nucleotide triphosphate hydrolases"/>
    <property type="match status" value="1"/>
</dbReference>
<dbReference type="InterPro" id="IPR003439">
    <property type="entry name" value="ABC_transporter-like_ATP-bd"/>
</dbReference>
<dbReference type="PANTHER" id="PTHR43613">
    <property type="entry name" value="ABC TRANSPORTER, ATP-BINDING PROTEIN"/>
    <property type="match status" value="1"/>
</dbReference>
<dbReference type="SUPFAM" id="SSF52540">
    <property type="entry name" value="P-loop containing nucleoside triphosphate hydrolases"/>
    <property type="match status" value="1"/>
</dbReference>
<proteinExistence type="predicted"/>
<keyword evidence="1" id="KW-0547">Nucleotide-binding</keyword>
<dbReference type="InterPro" id="IPR003593">
    <property type="entry name" value="AAA+_ATPase"/>
</dbReference>
<dbReference type="SMART" id="SM00382">
    <property type="entry name" value="AAA"/>
    <property type="match status" value="1"/>
</dbReference>
<evidence type="ECO:0000259" key="3">
    <source>
        <dbReference type="PROSITE" id="PS50893"/>
    </source>
</evidence>
<keyword evidence="5" id="KW-1185">Reference proteome</keyword>
<dbReference type="AlphaFoldDB" id="A0A1I5S9G5"/>
<organism evidence="4 5">
    <name type="scientific">Caldicoprobacter faecalis</name>
    <dbReference type="NCBI Taxonomy" id="937334"/>
    <lineage>
        <taxon>Bacteria</taxon>
        <taxon>Bacillati</taxon>
        <taxon>Bacillota</taxon>
        <taxon>Clostridia</taxon>
        <taxon>Caldicoprobacterales</taxon>
        <taxon>Caldicoprobacteraceae</taxon>
        <taxon>Caldicoprobacter</taxon>
    </lineage>
</organism>
<dbReference type="PROSITE" id="PS50893">
    <property type="entry name" value="ABC_TRANSPORTER_2"/>
    <property type="match status" value="1"/>
</dbReference>
<dbReference type="RefSeq" id="WP_394328169.1">
    <property type="nucleotide sequence ID" value="NZ_FOXR01000002.1"/>
</dbReference>
<dbReference type="Proteomes" id="UP000198577">
    <property type="component" value="Unassembled WGS sequence"/>
</dbReference>
<dbReference type="InterPro" id="IPR027417">
    <property type="entry name" value="P-loop_NTPase"/>
</dbReference>
<dbReference type="CDD" id="cd03230">
    <property type="entry name" value="ABC_DR_subfamily_A"/>
    <property type="match status" value="1"/>
</dbReference>
<evidence type="ECO:0000313" key="5">
    <source>
        <dbReference type="Proteomes" id="UP000198577"/>
    </source>
</evidence>
<dbReference type="GO" id="GO:0005524">
    <property type="term" value="F:ATP binding"/>
    <property type="evidence" value="ECO:0007669"/>
    <property type="project" value="UniProtKB-KW"/>
</dbReference>
<gene>
    <name evidence="4" type="ORF">SAMN05444406_10246</name>
</gene>
<evidence type="ECO:0000256" key="1">
    <source>
        <dbReference type="ARBA" id="ARBA00022741"/>
    </source>
</evidence>
<dbReference type="PANTHER" id="PTHR43613:SF1">
    <property type="entry name" value="ABC TRANSPORTER, ATP-BINDING PROTEIN"/>
    <property type="match status" value="1"/>
</dbReference>
<reference evidence="4 5" key="1">
    <citation type="submission" date="2016-10" db="EMBL/GenBank/DDBJ databases">
        <authorList>
            <person name="de Groot N.N."/>
        </authorList>
    </citation>
    <scope>NUCLEOTIDE SEQUENCE [LARGE SCALE GENOMIC DNA]</scope>
    <source>
        <strain evidence="4 5">DSM 20678</strain>
    </source>
</reference>
<name>A0A1I5S9G5_9FIRM</name>
<feature type="domain" description="ABC transporter" evidence="3">
    <location>
        <begin position="6"/>
        <end position="236"/>
    </location>
</feature>
<keyword evidence="2 4" id="KW-0067">ATP-binding</keyword>
<evidence type="ECO:0000313" key="4">
    <source>
        <dbReference type="EMBL" id="SFP67352.1"/>
    </source>
</evidence>
<sequence>MDNIILRVNNLRKNYGKIEALKGVSFEVKKGEIFALIGPNGAGKTTTLRIVATLLTPTDGSVEFMGFDLRKNPDKIRQGITYLPEEAGAYKNLTGLDYLKFMANFYAEKPQDVDMYIERAIKIVGFKDRLKDKVGTYSKGMTRKLLLARALMTKPKLAILDEPTSGLDVINSLEIREVIREFVKEGVSVLLSSHNMLEIDFLSDRVAIINNGQILEIGEPKALKDKYSADNLEEVFRRLVQ</sequence>
<dbReference type="Pfam" id="PF00005">
    <property type="entry name" value="ABC_tran"/>
    <property type="match status" value="1"/>
</dbReference>
<dbReference type="EMBL" id="FOXR01000002">
    <property type="protein sequence ID" value="SFP67352.1"/>
    <property type="molecule type" value="Genomic_DNA"/>
</dbReference>
<accession>A0A1I5S9G5</accession>
<dbReference type="STRING" id="937334.SAMN05444406_10246"/>